<dbReference type="OrthoDB" id="10006434at2"/>
<organism evidence="2 3">
    <name type="scientific">Paraclostridium sordellii</name>
    <name type="common">Clostridium sordellii</name>
    <dbReference type="NCBI Taxonomy" id="1505"/>
    <lineage>
        <taxon>Bacteria</taxon>
        <taxon>Bacillati</taxon>
        <taxon>Bacillota</taxon>
        <taxon>Clostridia</taxon>
        <taxon>Peptostreptococcales</taxon>
        <taxon>Peptostreptococcaceae</taxon>
        <taxon>Paraclostridium</taxon>
    </lineage>
</organism>
<feature type="transmembrane region" description="Helical" evidence="1">
    <location>
        <begin position="41"/>
        <end position="61"/>
    </location>
</feature>
<protein>
    <submittedName>
        <fullName evidence="2">Uncharacterized protein</fullName>
    </submittedName>
</protein>
<evidence type="ECO:0000256" key="1">
    <source>
        <dbReference type="SAM" id="Phobius"/>
    </source>
</evidence>
<feature type="transmembrane region" description="Helical" evidence="1">
    <location>
        <begin position="12"/>
        <end position="29"/>
    </location>
</feature>
<accession>A0A0C7R1M8</accession>
<evidence type="ECO:0000313" key="3">
    <source>
        <dbReference type="Proteomes" id="UP000049127"/>
    </source>
</evidence>
<name>A0A0C7R1M8_PARSO</name>
<dbReference type="Proteomes" id="UP000049127">
    <property type="component" value="Unassembled WGS sequence"/>
</dbReference>
<reference evidence="2 3" key="1">
    <citation type="submission" date="2015-01" db="EMBL/GenBank/DDBJ databases">
        <authorList>
            <person name="Aslett A.Martin."/>
            <person name="De Silva Nishadi"/>
        </authorList>
    </citation>
    <scope>NUCLEOTIDE SEQUENCE [LARGE SCALE GENOMIC DNA]</scope>
    <source>
        <strain evidence="2 3">R28058</strain>
    </source>
</reference>
<gene>
    <name evidence="2" type="ORF">R28058_04231</name>
</gene>
<keyword evidence="1" id="KW-0472">Membrane</keyword>
<proteinExistence type="predicted"/>
<feature type="transmembrane region" description="Helical" evidence="1">
    <location>
        <begin position="81"/>
        <end position="98"/>
    </location>
</feature>
<keyword evidence="1" id="KW-1133">Transmembrane helix</keyword>
<sequence length="100" mass="11131">MTKKISQKYANLFLCFSIILSIIMIYFVFVRGGIKASLDNGNWIITLEVVVANIANIYGGLTLKKKGIDVELNQSRVQGSIIILATICILDLIPRIIFTI</sequence>
<evidence type="ECO:0000313" key="2">
    <source>
        <dbReference type="EMBL" id="CEQ02690.1"/>
    </source>
</evidence>
<dbReference type="RefSeq" id="WP_055341344.1">
    <property type="nucleotide sequence ID" value="NZ_CDNI01000003.1"/>
</dbReference>
<dbReference type="AlphaFoldDB" id="A0A0C7R1M8"/>
<keyword evidence="1" id="KW-0812">Transmembrane</keyword>
<dbReference type="EMBL" id="CEKZ01000003">
    <property type="protein sequence ID" value="CEQ02690.1"/>
    <property type="molecule type" value="Genomic_DNA"/>
</dbReference>